<dbReference type="GO" id="GO:0090307">
    <property type="term" value="P:mitotic spindle assembly"/>
    <property type="evidence" value="ECO:0007669"/>
    <property type="project" value="TreeGrafter"/>
</dbReference>
<feature type="region of interest" description="Disordered" evidence="2">
    <location>
        <begin position="288"/>
        <end position="309"/>
    </location>
</feature>
<evidence type="ECO:0000256" key="2">
    <source>
        <dbReference type="SAM" id="MobiDB-lite"/>
    </source>
</evidence>
<reference evidence="3" key="1">
    <citation type="submission" date="2014-12" db="EMBL/GenBank/DDBJ databases">
        <title>Insight into the proteome of Arion vulgaris.</title>
        <authorList>
            <person name="Aradska J."/>
            <person name="Bulat T."/>
            <person name="Smidak R."/>
            <person name="Sarate P."/>
            <person name="Gangsoo J."/>
            <person name="Sialana F."/>
            <person name="Bilban M."/>
            <person name="Lubec G."/>
        </authorList>
    </citation>
    <scope>NUCLEOTIDE SEQUENCE</scope>
    <source>
        <tissue evidence="3">Skin</tissue>
    </source>
</reference>
<feature type="compositionally biased region" description="Polar residues" evidence="2">
    <location>
        <begin position="346"/>
        <end position="360"/>
    </location>
</feature>
<feature type="non-terminal residue" evidence="3">
    <location>
        <position position="1"/>
    </location>
</feature>
<dbReference type="GO" id="GO:0008608">
    <property type="term" value="P:attachment of spindle microtubules to kinetochore"/>
    <property type="evidence" value="ECO:0007669"/>
    <property type="project" value="TreeGrafter"/>
</dbReference>
<dbReference type="InterPro" id="IPR023238">
    <property type="entry name" value="FAM175"/>
</dbReference>
<dbReference type="AlphaFoldDB" id="A0A0B6ZNG5"/>
<dbReference type="EMBL" id="HACG01023334">
    <property type="protein sequence ID" value="CEK70199.1"/>
    <property type="molecule type" value="Transcribed_RNA"/>
</dbReference>
<protein>
    <submittedName>
        <fullName evidence="3">Uncharacterized protein</fullName>
    </submittedName>
</protein>
<dbReference type="GO" id="GO:0031593">
    <property type="term" value="F:polyubiquitin modification-dependent protein binding"/>
    <property type="evidence" value="ECO:0007669"/>
    <property type="project" value="TreeGrafter"/>
</dbReference>
<proteinExistence type="predicted"/>
<evidence type="ECO:0000256" key="1">
    <source>
        <dbReference type="SAM" id="Coils"/>
    </source>
</evidence>
<dbReference type="GO" id="GO:0070536">
    <property type="term" value="P:protein K63-linked deubiquitination"/>
    <property type="evidence" value="ECO:0007669"/>
    <property type="project" value="TreeGrafter"/>
</dbReference>
<keyword evidence="1" id="KW-0175">Coiled coil</keyword>
<dbReference type="PANTHER" id="PTHR31728:SF5">
    <property type="entry name" value="OS07G0540200 PROTEIN"/>
    <property type="match status" value="1"/>
</dbReference>
<accession>A0A0B6ZNG5</accession>
<name>A0A0B6ZNG5_9EUPU</name>
<evidence type="ECO:0000313" key="3">
    <source>
        <dbReference type="EMBL" id="CEK70199.1"/>
    </source>
</evidence>
<dbReference type="GO" id="GO:0005634">
    <property type="term" value="C:nucleus"/>
    <property type="evidence" value="ECO:0007669"/>
    <property type="project" value="TreeGrafter"/>
</dbReference>
<gene>
    <name evidence="3" type="primary">ORF73234</name>
</gene>
<sequence length="391" mass="44168">SSSANMSIHMLNYSFMHIKDGRFHNLPITVMNLGDTTRKEYRKRSNATLTRSKTIQGSLQNFHKHFLRTSGDSEQVVKVKNLASSMDKSLMSVHGRLAESETTLGLLEADVNDLRQQLNLLEEKEIETMFQIQAENKRKEIEERKKDDAREEAEEQEQLEKLLIDLGMPPKDIHYSTSVTYNLQPEQFTSENCSNVQSLENVQVRIPTPSYSKERAFVNNNDLNTSCVDGSISVTLPVDKHTHFEQGSSVNGAENSINKTIDVQTMKINKSEPFSFIEEELKLNQISSVKKPQATNSRGSTNTFRVRNQSGYNSPVLDVDELSHSNDGFIRQDIQNERSPLKYSTPLKNTSDSVKETSGNIDMGTLEDQEISQSDLHVCDENIVVSSSPVF</sequence>
<dbReference type="PANTHER" id="PTHR31728">
    <property type="entry name" value="ABRAXAS FAMILY MEMBER"/>
    <property type="match status" value="1"/>
</dbReference>
<feature type="coiled-coil region" evidence="1">
    <location>
        <begin position="97"/>
        <end position="166"/>
    </location>
</feature>
<organism evidence="3">
    <name type="scientific">Arion vulgaris</name>
    <dbReference type="NCBI Taxonomy" id="1028688"/>
    <lineage>
        <taxon>Eukaryota</taxon>
        <taxon>Metazoa</taxon>
        <taxon>Spiralia</taxon>
        <taxon>Lophotrochozoa</taxon>
        <taxon>Mollusca</taxon>
        <taxon>Gastropoda</taxon>
        <taxon>Heterobranchia</taxon>
        <taxon>Euthyneura</taxon>
        <taxon>Panpulmonata</taxon>
        <taxon>Eupulmonata</taxon>
        <taxon>Stylommatophora</taxon>
        <taxon>Helicina</taxon>
        <taxon>Arionoidea</taxon>
        <taxon>Arionidae</taxon>
        <taxon>Arion</taxon>
    </lineage>
</organism>
<dbReference type="GO" id="GO:0008017">
    <property type="term" value="F:microtubule binding"/>
    <property type="evidence" value="ECO:0007669"/>
    <property type="project" value="TreeGrafter"/>
</dbReference>
<feature type="region of interest" description="Disordered" evidence="2">
    <location>
        <begin position="334"/>
        <end position="360"/>
    </location>
</feature>